<gene>
    <name evidence="1" type="ORF">LOK49_LG08G03404</name>
</gene>
<reference evidence="1 2" key="1">
    <citation type="journal article" date="2022" name="Plant J.">
        <title>Chromosome-level genome of Camellia lanceoleosa provides a valuable resource for understanding genome evolution and self-incompatibility.</title>
        <authorList>
            <person name="Gong W."/>
            <person name="Xiao S."/>
            <person name="Wang L."/>
            <person name="Liao Z."/>
            <person name="Chang Y."/>
            <person name="Mo W."/>
            <person name="Hu G."/>
            <person name="Li W."/>
            <person name="Zhao G."/>
            <person name="Zhu H."/>
            <person name="Hu X."/>
            <person name="Ji K."/>
            <person name="Xiang X."/>
            <person name="Song Q."/>
            <person name="Yuan D."/>
            <person name="Jin S."/>
            <person name="Zhang L."/>
        </authorList>
    </citation>
    <scope>NUCLEOTIDE SEQUENCE [LARGE SCALE GENOMIC DNA]</scope>
    <source>
        <strain evidence="1">SQ_2022a</strain>
    </source>
</reference>
<proteinExistence type="predicted"/>
<evidence type="ECO:0000313" key="1">
    <source>
        <dbReference type="EMBL" id="KAI8002912.1"/>
    </source>
</evidence>
<evidence type="ECO:0000313" key="2">
    <source>
        <dbReference type="Proteomes" id="UP001060215"/>
    </source>
</evidence>
<name>A0ACC0GNW9_9ERIC</name>
<dbReference type="Proteomes" id="UP001060215">
    <property type="component" value="Chromosome 9"/>
</dbReference>
<sequence>MKEGRAEFDKNSKRSTPKTESKNMGKKGANKKASNLASGSQASITLREESSGKKQPNINGKSMLKLEHLQNLALWASGEASIPSLGAFFGHQLAALGESLGSSPNQSLFPCQRCESILQPGYNCTIRIEKNTAKARRRRKSSNISTQNSVVYKCHFCSHRNLKRGTPRGHMKEICPPKAKPSFKLEPSCSTVIKSVKLDEGATGNKEVEKVDEIASPAITTNDPVIDSPALAMPSARTGPTLLEAKRRKRNRSGAKKAAESESNSATTVAENSVSAANKRKRKSWTSLKEIAESSEHGNSQNLSNLTIPFFI</sequence>
<accession>A0ACC0GNW9</accession>
<organism evidence="1 2">
    <name type="scientific">Camellia lanceoleosa</name>
    <dbReference type="NCBI Taxonomy" id="1840588"/>
    <lineage>
        <taxon>Eukaryota</taxon>
        <taxon>Viridiplantae</taxon>
        <taxon>Streptophyta</taxon>
        <taxon>Embryophyta</taxon>
        <taxon>Tracheophyta</taxon>
        <taxon>Spermatophyta</taxon>
        <taxon>Magnoliopsida</taxon>
        <taxon>eudicotyledons</taxon>
        <taxon>Gunneridae</taxon>
        <taxon>Pentapetalae</taxon>
        <taxon>asterids</taxon>
        <taxon>Ericales</taxon>
        <taxon>Theaceae</taxon>
        <taxon>Camellia</taxon>
    </lineage>
</organism>
<dbReference type="EMBL" id="CM045766">
    <property type="protein sequence ID" value="KAI8002912.1"/>
    <property type="molecule type" value="Genomic_DNA"/>
</dbReference>
<keyword evidence="2" id="KW-1185">Reference proteome</keyword>
<comment type="caution">
    <text evidence="1">The sequence shown here is derived from an EMBL/GenBank/DDBJ whole genome shotgun (WGS) entry which is preliminary data.</text>
</comment>
<protein>
    <submittedName>
        <fullName evidence="1">Uncharacterized protein</fullName>
    </submittedName>
</protein>